<sequence>MIEQSPEAITLLDSHFNLKRKTIKKHFLKKIKIILIF</sequence>
<dbReference type="Proteomes" id="UP000002164">
    <property type="component" value="Chromosome"/>
</dbReference>
<name>B1HMC0_LYSSC</name>
<organism evidence="1 2">
    <name type="scientific">Lysinibacillus sphaericus (strain C3-41)</name>
    <dbReference type="NCBI Taxonomy" id="444177"/>
    <lineage>
        <taxon>Bacteria</taxon>
        <taxon>Bacillati</taxon>
        <taxon>Bacillota</taxon>
        <taxon>Bacilli</taxon>
        <taxon>Bacillales</taxon>
        <taxon>Bacillaceae</taxon>
        <taxon>Lysinibacillus</taxon>
    </lineage>
</organism>
<evidence type="ECO:0000313" key="1">
    <source>
        <dbReference type="EMBL" id="ACA38692.1"/>
    </source>
</evidence>
<evidence type="ECO:0000313" key="2">
    <source>
        <dbReference type="Proteomes" id="UP000002164"/>
    </source>
</evidence>
<dbReference type="HOGENOM" id="CLU_3345488_0_0_9"/>
<dbReference type="AlphaFoldDB" id="B1HMC0"/>
<dbReference type="EnsemblBacteria" id="ACA38692">
    <property type="protein sequence ID" value="ACA38692"/>
    <property type="gene ID" value="Bsph_1082"/>
</dbReference>
<proteinExistence type="predicted"/>
<gene>
    <name evidence="1" type="ordered locus">Bsph_1082</name>
</gene>
<accession>B1HMC0</accession>
<reference evidence="1 2" key="1">
    <citation type="journal article" date="2008" name="J. Bacteriol.">
        <title>Complete genome sequence of the mosquitocidal bacterium Bacillus sphaericus C3-41 and comparison with those of closely related Bacillus species.</title>
        <authorList>
            <person name="Hu X."/>
            <person name="Fan W."/>
            <person name="Han B."/>
            <person name="Liu H."/>
            <person name="Zheng D."/>
            <person name="Li Q."/>
            <person name="Dong W."/>
            <person name="Yan J."/>
            <person name="Gao M."/>
            <person name="Berry C."/>
            <person name="Yuan Z."/>
        </authorList>
    </citation>
    <scope>NUCLEOTIDE SEQUENCE [LARGE SCALE GENOMIC DNA]</scope>
    <source>
        <strain evidence="1 2">C3-41</strain>
    </source>
</reference>
<dbReference type="EMBL" id="CP000817">
    <property type="protein sequence ID" value="ACA38692.1"/>
    <property type="molecule type" value="Genomic_DNA"/>
</dbReference>
<protein>
    <submittedName>
        <fullName evidence="1">Uncharacterized protein</fullName>
    </submittedName>
</protein>
<dbReference type="KEGG" id="lsp:Bsph_1082"/>